<dbReference type="EMBL" id="JBJKFK010000270">
    <property type="protein sequence ID" value="KAL3318232.1"/>
    <property type="molecule type" value="Genomic_DNA"/>
</dbReference>
<gene>
    <name evidence="1" type="ORF">Ciccas_003103</name>
</gene>
<comment type="caution">
    <text evidence="1">The sequence shown here is derived from an EMBL/GenBank/DDBJ whole genome shotgun (WGS) entry which is preliminary data.</text>
</comment>
<organism evidence="1 2">
    <name type="scientific">Cichlidogyrus casuarinus</name>
    <dbReference type="NCBI Taxonomy" id="1844966"/>
    <lineage>
        <taxon>Eukaryota</taxon>
        <taxon>Metazoa</taxon>
        <taxon>Spiralia</taxon>
        <taxon>Lophotrochozoa</taxon>
        <taxon>Platyhelminthes</taxon>
        <taxon>Monogenea</taxon>
        <taxon>Monopisthocotylea</taxon>
        <taxon>Dactylogyridea</taxon>
        <taxon>Ancyrocephalidae</taxon>
        <taxon>Cichlidogyrus</taxon>
    </lineage>
</organism>
<accession>A0ABD2QGA8</accession>
<name>A0ABD2QGA8_9PLAT</name>
<sequence>MTDEALYDSITCNSDVPMICQKLSYFASKVLAFELEISIFFWKIVSKIILKKQADLLELFQEAETDVFASCSSDSDDIFNQISDTYEHSIASLRLLLQFLMLGLEDFQFQEQTKEFIAKNITPFIDGSITRFASNIGLLSKILRPESSWFAFWLHLELLLVMPNQNLYSVLMGSMNLVDEFLRSVETVYPNAVKSPHDLSSSVYPRCLKHLCLTVLCCPVSVFPKLKTTLYEGLYSECPFIALLCQDTWCFLLRSCKSEICFAFIQTHARYLVTRTRSLSLAFMNEFSTSEEANLRLWVLLGEYCRTSSWKAPTRQLLASQVKTLFDSPLPEKLPRVVVLTRDFPQSFVVQNSAKLSRLLRQLDVTNVLQMLHYWSNNVLAIACLARPNTKYAKLKDKYNEFLNKTLEFVTRSWSNYPQEKKIVVYLSLAKFFDLGHLSVGTKKSGLKLEAQPWIQYLEHLSAQVHEMHTSPYENLAQKSANLMQELFKDDNAQTATPNKLLNDLENCISSLEQNSENFESKQDSVRMLKLFNRLGNLVMDVNP</sequence>
<dbReference type="InterPro" id="IPR027902">
    <property type="entry name" value="DUF4487"/>
</dbReference>
<dbReference type="Proteomes" id="UP001626550">
    <property type="component" value="Unassembled WGS sequence"/>
</dbReference>
<proteinExistence type="predicted"/>
<keyword evidence="2" id="KW-1185">Reference proteome</keyword>
<dbReference type="AlphaFoldDB" id="A0ABD2QGA8"/>
<evidence type="ECO:0000313" key="1">
    <source>
        <dbReference type="EMBL" id="KAL3318232.1"/>
    </source>
</evidence>
<reference evidence="1 2" key="1">
    <citation type="submission" date="2024-11" db="EMBL/GenBank/DDBJ databases">
        <title>Adaptive evolution of stress response genes in parasites aligns with host niche diversity.</title>
        <authorList>
            <person name="Hahn C."/>
            <person name="Resl P."/>
        </authorList>
    </citation>
    <scope>NUCLEOTIDE SEQUENCE [LARGE SCALE GENOMIC DNA]</scope>
    <source>
        <strain evidence="1">EGGRZ-B1_66</strain>
        <tissue evidence="1">Body</tissue>
    </source>
</reference>
<evidence type="ECO:0000313" key="2">
    <source>
        <dbReference type="Proteomes" id="UP001626550"/>
    </source>
</evidence>
<dbReference type="Pfam" id="PF14868">
    <property type="entry name" value="DUF4487"/>
    <property type="match status" value="1"/>
</dbReference>
<protein>
    <submittedName>
        <fullName evidence="1">Uncharacterized protein</fullName>
    </submittedName>
</protein>